<gene>
    <name evidence="2" type="ORF">TCIL3000_5_4270</name>
</gene>
<protein>
    <recommendedName>
        <fullName evidence="3">T. congolense-specific, cell surface-expressed gene family</fullName>
    </recommendedName>
</protein>
<evidence type="ECO:0000256" key="1">
    <source>
        <dbReference type="SAM" id="SignalP"/>
    </source>
</evidence>
<name>G0UM18_TRYCI</name>
<organism evidence="2">
    <name type="scientific">Trypanosoma congolense (strain IL3000)</name>
    <dbReference type="NCBI Taxonomy" id="1068625"/>
    <lineage>
        <taxon>Eukaryota</taxon>
        <taxon>Discoba</taxon>
        <taxon>Euglenozoa</taxon>
        <taxon>Kinetoplastea</taxon>
        <taxon>Metakinetoplastina</taxon>
        <taxon>Trypanosomatida</taxon>
        <taxon>Trypanosomatidae</taxon>
        <taxon>Trypanosoma</taxon>
        <taxon>Nannomonas</taxon>
    </lineage>
</organism>
<feature type="chain" id="PRO_5003410067" description="T. congolense-specific, cell surface-expressed gene family" evidence="1">
    <location>
        <begin position="20"/>
        <end position="132"/>
    </location>
</feature>
<sequence length="132" mass="15307">MYGLLFLHRLLCITCDVSCQRGAPVFLPHLSQEAEGGNSLCFLAFDSARWVAYQDEYAHPQSIFSGGGSYFSVERRCRFLFLFCYYYFSRGEDLNAFCCFFSFSFLMGGFSDSSFHLRVRTYSFCLIERMHS</sequence>
<evidence type="ECO:0008006" key="3">
    <source>
        <dbReference type="Google" id="ProtNLM"/>
    </source>
</evidence>
<accession>G0UM18</accession>
<feature type="signal peptide" evidence="1">
    <location>
        <begin position="1"/>
        <end position="19"/>
    </location>
</feature>
<dbReference type="AlphaFoldDB" id="G0UM18"/>
<evidence type="ECO:0000313" key="2">
    <source>
        <dbReference type="EMBL" id="CCC90680.1"/>
    </source>
</evidence>
<keyword evidence="1" id="KW-0732">Signal</keyword>
<dbReference type="EMBL" id="HE575318">
    <property type="protein sequence ID" value="CCC90680.1"/>
    <property type="molecule type" value="Genomic_DNA"/>
</dbReference>
<proteinExistence type="predicted"/>
<reference evidence="2" key="1">
    <citation type="journal article" date="2012" name="Proc. Natl. Acad. Sci. U.S.A.">
        <title>Antigenic diversity is generated by distinct evolutionary mechanisms in African trypanosome species.</title>
        <authorList>
            <person name="Jackson A.P."/>
            <person name="Berry A."/>
            <person name="Aslett M."/>
            <person name="Allison H.C."/>
            <person name="Burton P."/>
            <person name="Vavrova-Anderson J."/>
            <person name="Brown R."/>
            <person name="Browne H."/>
            <person name="Corton N."/>
            <person name="Hauser H."/>
            <person name="Gamble J."/>
            <person name="Gilderthorp R."/>
            <person name="Marcello L."/>
            <person name="McQuillan J."/>
            <person name="Otto T.D."/>
            <person name="Quail M.A."/>
            <person name="Sanders M.J."/>
            <person name="van Tonder A."/>
            <person name="Ginger M.L."/>
            <person name="Field M.C."/>
            <person name="Barry J.D."/>
            <person name="Hertz-Fowler C."/>
            <person name="Berriman M."/>
        </authorList>
    </citation>
    <scope>NUCLEOTIDE SEQUENCE</scope>
    <source>
        <strain evidence="2">IL3000</strain>
    </source>
</reference>